<name>A0A4R8SFU0_9MYCO</name>
<accession>A0A4R8SFU0</accession>
<evidence type="ECO:0000313" key="4">
    <source>
        <dbReference type="Proteomes" id="UP000295685"/>
    </source>
</evidence>
<reference evidence="3 4" key="1">
    <citation type="journal article" date="2019" name="Sci. Rep.">
        <title>Extended insight into the Mycobacterium chelonae-abscessus complex through whole genome sequencing of Mycobacterium salmoniphilum outbreak and Mycobacterium salmoniphilum-like strains.</title>
        <authorList>
            <person name="Behra P.R.K."/>
            <person name="Das S."/>
            <person name="Pettersson B.M.F."/>
            <person name="Shirreff L."/>
            <person name="DuCote T."/>
            <person name="Jacobsson K.G."/>
            <person name="Ennis D.G."/>
            <person name="Kirsebom L.A."/>
        </authorList>
    </citation>
    <scope>NUCLEOTIDE SEQUENCE [LARGE SCALE GENOMIC DNA]</scope>
    <source>
        <strain evidence="2 3">CCUG 60883</strain>
        <strain evidence="1 4">CCUG 60885</strain>
    </source>
</reference>
<protein>
    <submittedName>
        <fullName evidence="1">Uncharacterized protein</fullName>
    </submittedName>
</protein>
<evidence type="ECO:0000313" key="3">
    <source>
        <dbReference type="Proteomes" id="UP000294844"/>
    </source>
</evidence>
<dbReference type="AlphaFoldDB" id="A0A4R8SFU0"/>
<comment type="caution">
    <text evidence="1">The sequence shown here is derived from an EMBL/GenBank/DDBJ whole genome shotgun (WGS) entry which is preliminary data.</text>
</comment>
<dbReference type="EMBL" id="PECK01000003">
    <property type="protein sequence ID" value="TDZ95642.1"/>
    <property type="molecule type" value="Genomic_DNA"/>
</dbReference>
<organism evidence="1 4">
    <name type="scientific">Mycobacteroides salmoniphilum</name>
    <dbReference type="NCBI Taxonomy" id="404941"/>
    <lineage>
        <taxon>Bacteria</taxon>
        <taxon>Bacillati</taxon>
        <taxon>Actinomycetota</taxon>
        <taxon>Actinomycetes</taxon>
        <taxon>Mycobacteriales</taxon>
        <taxon>Mycobacteriaceae</taxon>
        <taxon>Mycobacteroides</taxon>
    </lineage>
</organism>
<dbReference type="Proteomes" id="UP000295685">
    <property type="component" value="Unassembled WGS sequence"/>
</dbReference>
<proteinExistence type="predicted"/>
<dbReference type="Proteomes" id="UP000294844">
    <property type="component" value="Unassembled WGS sequence"/>
</dbReference>
<gene>
    <name evidence="2" type="ORF">CCUG60883_02034</name>
    <name evidence="1" type="ORF">CCUG60885_01776</name>
</gene>
<keyword evidence="3" id="KW-1185">Reference proteome</keyword>
<sequence length="107" mass="12277">MSGDFHASDLRRFYKNCEATESSCVYTLNQLDRYESEGSRETICLGGNAVEATVDFEHRIVKLDLILAPADWEGTVLRISIEEFRALLNECLHHYRPSGDHHNPHRT</sequence>
<evidence type="ECO:0000313" key="2">
    <source>
        <dbReference type="EMBL" id="TEA04738.1"/>
    </source>
</evidence>
<dbReference type="EMBL" id="PECM01000008">
    <property type="protein sequence ID" value="TEA04738.1"/>
    <property type="molecule type" value="Genomic_DNA"/>
</dbReference>
<evidence type="ECO:0000313" key="1">
    <source>
        <dbReference type="EMBL" id="TDZ95642.1"/>
    </source>
</evidence>